<organism evidence="2 3">
    <name type="scientific">Triplophysa rosa</name>
    <name type="common">Cave loach</name>
    <dbReference type="NCBI Taxonomy" id="992332"/>
    <lineage>
        <taxon>Eukaryota</taxon>
        <taxon>Metazoa</taxon>
        <taxon>Chordata</taxon>
        <taxon>Craniata</taxon>
        <taxon>Vertebrata</taxon>
        <taxon>Euteleostomi</taxon>
        <taxon>Actinopterygii</taxon>
        <taxon>Neopterygii</taxon>
        <taxon>Teleostei</taxon>
        <taxon>Ostariophysi</taxon>
        <taxon>Cypriniformes</taxon>
        <taxon>Nemacheilidae</taxon>
        <taxon>Triplophysa</taxon>
    </lineage>
</organism>
<gene>
    <name evidence="2" type="ORF">IRJ41_011352</name>
</gene>
<evidence type="ECO:0000313" key="2">
    <source>
        <dbReference type="EMBL" id="KAI7797021.1"/>
    </source>
</evidence>
<evidence type="ECO:0000313" key="3">
    <source>
        <dbReference type="Proteomes" id="UP001059041"/>
    </source>
</evidence>
<name>A0A9W7THW8_TRIRA</name>
<dbReference type="InterPro" id="IPR027954">
    <property type="entry name" value="Transcobalamin-like_C"/>
</dbReference>
<dbReference type="InterPro" id="IPR051588">
    <property type="entry name" value="Cobalamin_Transport"/>
</dbReference>
<dbReference type="Pfam" id="PF14478">
    <property type="entry name" value="DUF4430"/>
    <property type="match status" value="1"/>
</dbReference>
<dbReference type="EMBL" id="JAFHDT010000018">
    <property type="protein sequence ID" value="KAI7797021.1"/>
    <property type="molecule type" value="Genomic_DNA"/>
</dbReference>
<evidence type="ECO:0000259" key="1">
    <source>
        <dbReference type="Pfam" id="PF14478"/>
    </source>
</evidence>
<dbReference type="GO" id="GO:0005615">
    <property type="term" value="C:extracellular space"/>
    <property type="evidence" value="ECO:0007669"/>
    <property type="project" value="TreeGrafter"/>
</dbReference>
<accession>A0A9W7THW8</accession>
<dbReference type="Proteomes" id="UP001059041">
    <property type="component" value="Linkage Group LG18"/>
</dbReference>
<dbReference type="PANTHER" id="PTHR10559">
    <property type="entry name" value="TRANSCOBALAMIN-1/GASTRIC INTRINSIC FACTOR"/>
    <property type="match status" value="1"/>
</dbReference>
<dbReference type="Gene3D" id="2.170.130.30">
    <property type="match status" value="1"/>
</dbReference>
<dbReference type="AlphaFoldDB" id="A0A9W7THW8"/>
<keyword evidence="3" id="KW-1185">Reference proteome</keyword>
<feature type="domain" description="Transcobalamin-like C-terminal" evidence="1">
    <location>
        <begin position="31"/>
        <end position="108"/>
    </location>
</feature>
<sequence length="115" mass="12901">MACSNDITMTVMNTLIQKPHESKYCTSVVEGATLFAALNKIQDSDKKFSFTYTVDKNLGLFLESVNGLYGSKEDHTFWELLSDEEPLNTGIGCYQLKEKDQIILKLKKCLSLGLP</sequence>
<proteinExistence type="predicted"/>
<dbReference type="GO" id="GO:0031419">
    <property type="term" value="F:cobalamin binding"/>
    <property type="evidence" value="ECO:0007669"/>
    <property type="project" value="TreeGrafter"/>
</dbReference>
<dbReference type="GO" id="GO:0015889">
    <property type="term" value="P:cobalamin transport"/>
    <property type="evidence" value="ECO:0007669"/>
    <property type="project" value="TreeGrafter"/>
</dbReference>
<dbReference type="PANTHER" id="PTHR10559:SF18">
    <property type="entry name" value="TRANSCOBALAMIN II"/>
    <property type="match status" value="1"/>
</dbReference>
<reference evidence="2" key="1">
    <citation type="submission" date="2021-02" db="EMBL/GenBank/DDBJ databases">
        <title>Comparative genomics reveals that relaxation of natural selection precedes convergent phenotypic evolution of cavefish.</title>
        <authorList>
            <person name="Peng Z."/>
        </authorList>
    </citation>
    <scope>NUCLEOTIDE SEQUENCE</scope>
    <source>
        <tissue evidence="2">Muscle</tissue>
    </source>
</reference>
<comment type="caution">
    <text evidence="2">The sequence shown here is derived from an EMBL/GenBank/DDBJ whole genome shotgun (WGS) entry which is preliminary data.</text>
</comment>
<protein>
    <submittedName>
        <fullName evidence="2">Gastric intrinsic factor-like</fullName>
    </submittedName>
</protein>